<reference evidence="1 2" key="1">
    <citation type="submission" date="2018-06" db="EMBL/GenBank/DDBJ databases">
        <authorList>
            <consortium name="Pathogen Informatics"/>
            <person name="Doyle S."/>
        </authorList>
    </citation>
    <scope>NUCLEOTIDE SEQUENCE [LARGE SCALE GENOMIC DNA]</scope>
    <source>
        <strain evidence="1 2">NCTC13336</strain>
    </source>
</reference>
<proteinExistence type="predicted"/>
<name>A0A377R4I8_9NEIS</name>
<organism evidence="1 2">
    <name type="scientific">Kingella potus</name>
    <dbReference type="NCBI Taxonomy" id="265175"/>
    <lineage>
        <taxon>Bacteria</taxon>
        <taxon>Pseudomonadati</taxon>
        <taxon>Pseudomonadota</taxon>
        <taxon>Betaproteobacteria</taxon>
        <taxon>Neisseriales</taxon>
        <taxon>Neisseriaceae</taxon>
        <taxon>Kingella</taxon>
    </lineage>
</organism>
<dbReference type="Proteomes" id="UP000254293">
    <property type="component" value="Unassembled WGS sequence"/>
</dbReference>
<keyword evidence="2" id="KW-1185">Reference proteome</keyword>
<dbReference type="AlphaFoldDB" id="A0A377R4I8"/>
<sequence>MGGALQNVMQESVLSSSLEPCSNRSATYPDLTWCKPLKYRFQAACLPTEWKNRMTIYRYRHPPVTVAFVCFACRIKTTRSKCARVNEPAVLCPQCRRPCDNIGDRRPVPPRRSGQAWQKMERDYRSLQQRILAAYQQWRREARRAALSHWQLAQKLNLPDIVARDEFWLEKLDALPDVPYAAKMPYLRDWLGAAAGNTAWHSHLGQAYPHELQELADKPFNKGRQAQIDERVARHNRLHLHDWFGELVEACTVYHGEHWYDREVHEWVRDLWE</sequence>
<accession>A0A377R4I8</accession>
<evidence type="ECO:0000313" key="2">
    <source>
        <dbReference type="Proteomes" id="UP000254293"/>
    </source>
</evidence>
<evidence type="ECO:0000313" key="1">
    <source>
        <dbReference type="EMBL" id="STR03154.1"/>
    </source>
</evidence>
<gene>
    <name evidence="1" type="ORF">NCTC13336_02050</name>
</gene>
<dbReference type="EMBL" id="UGJJ01000003">
    <property type="protein sequence ID" value="STR03154.1"/>
    <property type="molecule type" value="Genomic_DNA"/>
</dbReference>
<protein>
    <submittedName>
        <fullName evidence="1">Uncharacterized protein</fullName>
    </submittedName>
</protein>